<evidence type="ECO:0000313" key="6">
    <source>
        <dbReference type="EMBL" id="KOM53632.1"/>
    </source>
</evidence>
<dbReference type="InterPro" id="IPR038765">
    <property type="entry name" value="Papain-like_cys_pep_sf"/>
</dbReference>
<evidence type="ECO:0000313" key="7">
    <source>
        <dbReference type="Proteomes" id="UP000053144"/>
    </source>
</evidence>
<dbReference type="GO" id="GO:0010073">
    <property type="term" value="P:meristem maintenance"/>
    <property type="evidence" value="ECO:0007669"/>
    <property type="project" value="InterPro"/>
</dbReference>
<evidence type="ECO:0000256" key="4">
    <source>
        <dbReference type="SAM" id="MobiDB-lite"/>
    </source>
</evidence>
<dbReference type="SUPFAM" id="SSF54001">
    <property type="entry name" value="Cysteine proteinases"/>
    <property type="match status" value="1"/>
</dbReference>
<protein>
    <recommendedName>
        <fullName evidence="5">Ubiquitin-like protease family profile domain-containing protein</fullName>
    </recommendedName>
</protein>
<accession>A0A0L9VFE6</accession>
<gene>
    <name evidence="6" type="ORF">LR48_Vigan09g229100</name>
</gene>
<feature type="compositionally biased region" description="Acidic residues" evidence="4">
    <location>
        <begin position="445"/>
        <end position="462"/>
    </location>
</feature>
<dbReference type="Gramene" id="KOM53632">
    <property type="protein sequence ID" value="KOM53632"/>
    <property type="gene ID" value="LR48_Vigan09g229100"/>
</dbReference>
<name>A0A0L9VFE6_PHAAN</name>
<dbReference type="GO" id="GO:0006508">
    <property type="term" value="P:proteolysis"/>
    <property type="evidence" value="ECO:0007669"/>
    <property type="project" value="UniProtKB-KW"/>
</dbReference>
<dbReference type="InterPro" id="IPR003653">
    <property type="entry name" value="Peptidase_C48_C"/>
</dbReference>
<evidence type="ECO:0000256" key="3">
    <source>
        <dbReference type="ARBA" id="ARBA00022801"/>
    </source>
</evidence>
<evidence type="ECO:0000256" key="1">
    <source>
        <dbReference type="ARBA" id="ARBA00005234"/>
    </source>
</evidence>
<dbReference type="EMBL" id="CM003379">
    <property type="protein sequence ID" value="KOM53632.1"/>
    <property type="molecule type" value="Genomic_DNA"/>
</dbReference>
<dbReference type="AlphaFoldDB" id="A0A0L9VFE6"/>
<dbReference type="PANTHER" id="PTHR46033">
    <property type="entry name" value="PROTEIN MAIN-LIKE 2"/>
    <property type="match status" value="1"/>
</dbReference>
<dbReference type="Gene3D" id="3.40.395.10">
    <property type="entry name" value="Adenoviral Proteinase, Chain A"/>
    <property type="match status" value="1"/>
</dbReference>
<proteinExistence type="inferred from homology"/>
<feature type="region of interest" description="Disordered" evidence="4">
    <location>
        <begin position="343"/>
        <end position="386"/>
    </location>
</feature>
<dbReference type="InterPro" id="IPR019557">
    <property type="entry name" value="AminoTfrase-like_pln_mobile"/>
</dbReference>
<feature type="compositionally biased region" description="Acidic residues" evidence="4">
    <location>
        <begin position="358"/>
        <end position="370"/>
    </location>
</feature>
<evidence type="ECO:0000256" key="2">
    <source>
        <dbReference type="ARBA" id="ARBA00022670"/>
    </source>
</evidence>
<dbReference type="Pfam" id="PF02902">
    <property type="entry name" value="Peptidase_C48"/>
    <property type="match status" value="1"/>
</dbReference>
<feature type="domain" description="Ubiquitin-like protease family profile" evidence="5">
    <location>
        <begin position="480"/>
        <end position="693"/>
    </location>
</feature>
<dbReference type="GO" id="GO:0008234">
    <property type="term" value="F:cysteine-type peptidase activity"/>
    <property type="evidence" value="ECO:0007669"/>
    <property type="project" value="InterPro"/>
</dbReference>
<organism evidence="6 7">
    <name type="scientific">Phaseolus angularis</name>
    <name type="common">Azuki bean</name>
    <name type="synonym">Vigna angularis</name>
    <dbReference type="NCBI Taxonomy" id="3914"/>
    <lineage>
        <taxon>Eukaryota</taxon>
        <taxon>Viridiplantae</taxon>
        <taxon>Streptophyta</taxon>
        <taxon>Embryophyta</taxon>
        <taxon>Tracheophyta</taxon>
        <taxon>Spermatophyta</taxon>
        <taxon>Magnoliopsida</taxon>
        <taxon>eudicotyledons</taxon>
        <taxon>Gunneridae</taxon>
        <taxon>Pentapetalae</taxon>
        <taxon>rosids</taxon>
        <taxon>fabids</taxon>
        <taxon>Fabales</taxon>
        <taxon>Fabaceae</taxon>
        <taxon>Papilionoideae</taxon>
        <taxon>50 kb inversion clade</taxon>
        <taxon>NPAAA clade</taxon>
        <taxon>indigoferoid/millettioid clade</taxon>
        <taxon>Phaseoleae</taxon>
        <taxon>Vigna</taxon>
    </lineage>
</organism>
<keyword evidence="2" id="KW-0645">Protease</keyword>
<dbReference type="InterPro" id="IPR044824">
    <property type="entry name" value="MAIN-like"/>
</dbReference>
<reference evidence="7" key="1">
    <citation type="journal article" date="2015" name="Proc. Natl. Acad. Sci. U.S.A.">
        <title>Genome sequencing of adzuki bean (Vigna angularis) provides insight into high starch and low fat accumulation and domestication.</title>
        <authorList>
            <person name="Yang K."/>
            <person name="Tian Z."/>
            <person name="Chen C."/>
            <person name="Luo L."/>
            <person name="Zhao B."/>
            <person name="Wang Z."/>
            <person name="Yu L."/>
            <person name="Li Y."/>
            <person name="Sun Y."/>
            <person name="Li W."/>
            <person name="Chen Y."/>
            <person name="Li Y."/>
            <person name="Zhang Y."/>
            <person name="Ai D."/>
            <person name="Zhao J."/>
            <person name="Shang C."/>
            <person name="Ma Y."/>
            <person name="Wu B."/>
            <person name="Wang M."/>
            <person name="Gao L."/>
            <person name="Sun D."/>
            <person name="Zhang P."/>
            <person name="Guo F."/>
            <person name="Wang W."/>
            <person name="Li Y."/>
            <person name="Wang J."/>
            <person name="Varshney R.K."/>
            <person name="Wang J."/>
            <person name="Ling H.Q."/>
            <person name="Wan P."/>
        </authorList>
    </citation>
    <scope>NUCLEOTIDE SEQUENCE</scope>
    <source>
        <strain evidence="7">cv. Jingnong 6</strain>
    </source>
</reference>
<dbReference type="Pfam" id="PF10536">
    <property type="entry name" value="PMD"/>
    <property type="match status" value="1"/>
</dbReference>
<comment type="similarity">
    <text evidence="1">Belongs to the peptidase C48 family.</text>
</comment>
<evidence type="ECO:0000259" key="5">
    <source>
        <dbReference type="PROSITE" id="PS50600"/>
    </source>
</evidence>
<dbReference type="PANTHER" id="PTHR46033:SF8">
    <property type="entry name" value="PROTEIN MAINTENANCE OF MERISTEMS-LIKE"/>
    <property type="match status" value="1"/>
</dbReference>
<feature type="region of interest" description="Disordered" evidence="4">
    <location>
        <begin position="419"/>
        <end position="463"/>
    </location>
</feature>
<dbReference type="STRING" id="3914.A0A0L9VFE6"/>
<keyword evidence="3" id="KW-0378">Hydrolase</keyword>
<dbReference type="PROSITE" id="PS50600">
    <property type="entry name" value="ULP_PROTEASE"/>
    <property type="match status" value="1"/>
</dbReference>
<sequence length="742" mass="84956">MESSNNNWRLRAWIHTSYIANMNSLLAATHKMRILQTPFKWCLEIVDPLEVNLKLLKKMVRRWVPHHQSFRVSQHLVPFNVHDVFMTLGLGVGGLEVPFDELVVGKVGESFNSKCTKLKDLIDMFNVLVGNDDSEVDVVCRLYVLVCFVVFFFPRKARYVSNMPCLVLDDLDSLSSYDWSSAVHKYLVDSLNRCNKKLLSGWIADSLSISGNAVVLQLWAYERLGLHDDCSAKEFPRVRRFSSLNYTTKKIDVMFRTAEVQFDWYLSENDCLNPIIRRAFNLDEGLRCEGSKREEKPTENEYDENWLLATLEKLRTNNARIRKVTDEIAAVRKVLGDRLKYRKVEQSPSFHEQPPDQKDEEPADEEDEQAADDKPASTTVEEEERVPLHHAELLIDIGDGVHHGEGDVVVQAFCSGPEGVGHVEGEGNEGGAHVYEENEEPGHEENEEAGDEENEEPADEEPASTMVVQEEGVAGDHPIVVIDVGDGVDDGEGEVDVEPLNVLPLCSFVGDPKTVVDLDMLYHAVTRRDIPRRYVSEIMYQLLSTSECSSLGLRQCVDNMTHVLHDYRKRPVNQHVWQLLDYQPYFRYDLVRLQALLSADWVFIPIVSDGHWWCYALKVCTFQFYVIDSLANGIKGRCRIDRSIAQNIQRFWGLLTDKLEESKCPLLVQKANIPVQPNTYDCGVIMMKAIEIWDGEEKYDGKSMPDYTNEELAAFRKKYVCDWILDEDNVRRLKTLQHFGLL</sequence>
<dbReference type="Proteomes" id="UP000053144">
    <property type="component" value="Chromosome 9"/>
</dbReference>
<feature type="compositionally biased region" description="Basic and acidic residues" evidence="4">
    <location>
        <begin position="434"/>
        <end position="444"/>
    </location>
</feature>